<dbReference type="FunFam" id="1.10.10.10:FF:000001">
    <property type="entry name" value="LysR family transcriptional regulator"/>
    <property type="match status" value="1"/>
</dbReference>
<evidence type="ECO:0000256" key="2">
    <source>
        <dbReference type="ARBA" id="ARBA00023015"/>
    </source>
</evidence>
<sequence length="288" mass="32245">MDIKLLRSFTVVARLEHIGQAAERLNISSSPLSRQIQMLEDELGVMLFHRDKKRLHLTSEGEKFLDEVGSFLQHYDRLKDHARHLGQANVGRIDIGYVEAAIHSRLLPDALAKLALPPDIDIKLHSMRSKQQLEQLQARLIDVAFLYTPPPSSDAQFCQKIVLTEPVLLAMPKEIALPSPTPAQLEYYPWIAEQENLNPAARAQLLHACQEKGFTPRISLEVSGPLAALSCVEAGLGFTFIQQSLARIASEKVALVALPWLPLAIALHLVWRKNETKPLVRRLLAAFD</sequence>
<evidence type="ECO:0000259" key="5">
    <source>
        <dbReference type="PROSITE" id="PS50931"/>
    </source>
</evidence>
<dbReference type="OrthoDB" id="6804990at2"/>
<evidence type="ECO:0000313" key="7">
    <source>
        <dbReference type="Proteomes" id="UP000198515"/>
    </source>
</evidence>
<dbReference type="GO" id="GO:0003700">
    <property type="term" value="F:DNA-binding transcription factor activity"/>
    <property type="evidence" value="ECO:0007669"/>
    <property type="project" value="InterPro"/>
</dbReference>
<dbReference type="AlphaFoldDB" id="A0A1C4BPE4"/>
<reference evidence="7" key="1">
    <citation type="submission" date="2016-08" db="EMBL/GenBank/DDBJ databases">
        <authorList>
            <person name="Varghese N."/>
            <person name="Submissions Spin"/>
        </authorList>
    </citation>
    <scope>NUCLEOTIDE SEQUENCE [LARGE SCALE GENOMIC DNA]</scope>
    <source>
        <strain evidence="7">REICA_142</strain>
    </source>
</reference>
<proteinExistence type="inferred from homology"/>
<keyword evidence="4" id="KW-0804">Transcription</keyword>
<dbReference type="PROSITE" id="PS50931">
    <property type="entry name" value="HTH_LYSR"/>
    <property type="match status" value="1"/>
</dbReference>
<feature type="domain" description="HTH lysR-type" evidence="5">
    <location>
        <begin position="1"/>
        <end position="58"/>
    </location>
</feature>
<dbReference type="InterPro" id="IPR036388">
    <property type="entry name" value="WH-like_DNA-bd_sf"/>
</dbReference>
<evidence type="ECO:0000256" key="4">
    <source>
        <dbReference type="ARBA" id="ARBA00023163"/>
    </source>
</evidence>
<dbReference type="PANTHER" id="PTHR30346">
    <property type="entry name" value="TRANSCRIPTIONAL DUAL REGULATOR HCAR-RELATED"/>
    <property type="match status" value="1"/>
</dbReference>
<gene>
    <name evidence="6" type="ORF">GA0061070_100890</name>
</gene>
<dbReference type="RefSeq" id="WP_090134433.1">
    <property type="nucleotide sequence ID" value="NZ_FMBC01000008.1"/>
</dbReference>
<dbReference type="Gene3D" id="3.40.190.10">
    <property type="entry name" value="Periplasmic binding protein-like II"/>
    <property type="match status" value="2"/>
</dbReference>
<dbReference type="SUPFAM" id="SSF53850">
    <property type="entry name" value="Periplasmic binding protein-like II"/>
    <property type="match status" value="1"/>
</dbReference>
<keyword evidence="7" id="KW-1185">Reference proteome</keyword>
<dbReference type="GO" id="GO:0032993">
    <property type="term" value="C:protein-DNA complex"/>
    <property type="evidence" value="ECO:0007669"/>
    <property type="project" value="TreeGrafter"/>
</dbReference>
<accession>A0A1C4BPE4</accession>
<protein>
    <submittedName>
        <fullName evidence="6">DNA-binding transcriptional regulator, LysR family</fullName>
    </submittedName>
</protein>
<dbReference type="InterPro" id="IPR005119">
    <property type="entry name" value="LysR_subst-bd"/>
</dbReference>
<dbReference type="GO" id="GO:0003677">
    <property type="term" value="F:DNA binding"/>
    <property type="evidence" value="ECO:0007669"/>
    <property type="project" value="UniProtKB-KW"/>
</dbReference>
<dbReference type="Pfam" id="PF00126">
    <property type="entry name" value="HTH_1"/>
    <property type="match status" value="1"/>
</dbReference>
<dbReference type="Gene3D" id="1.10.10.10">
    <property type="entry name" value="Winged helix-like DNA-binding domain superfamily/Winged helix DNA-binding domain"/>
    <property type="match status" value="1"/>
</dbReference>
<dbReference type="EMBL" id="FMBC01000008">
    <property type="protein sequence ID" value="SCC08700.1"/>
    <property type="molecule type" value="Genomic_DNA"/>
</dbReference>
<dbReference type="PANTHER" id="PTHR30346:SF28">
    <property type="entry name" value="HTH-TYPE TRANSCRIPTIONAL REGULATOR CYNR"/>
    <property type="match status" value="1"/>
</dbReference>
<dbReference type="SUPFAM" id="SSF46785">
    <property type="entry name" value="Winged helix' DNA-binding domain"/>
    <property type="match status" value="1"/>
</dbReference>
<dbReference type="InterPro" id="IPR000847">
    <property type="entry name" value="LysR_HTH_N"/>
</dbReference>
<keyword evidence="3 6" id="KW-0238">DNA-binding</keyword>
<dbReference type="Pfam" id="PF03466">
    <property type="entry name" value="LysR_substrate"/>
    <property type="match status" value="1"/>
</dbReference>
<evidence type="ECO:0000256" key="3">
    <source>
        <dbReference type="ARBA" id="ARBA00023125"/>
    </source>
</evidence>
<dbReference type="InterPro" id="IPR036390">
    <property type="entry name" value="WH_DNA-bd_sf"/>
</dbReference>
<keyword evidence="2" id="KW-0805">Transcription regulation</keyword>
<dbReference type="Proteomes" id="UP000198515">
    <property type="component" value="Unassembled WGS sequence"/>
</dbReference>
<name>A0A1C4BPE4_9ENTR</name>
<evidence type="ECO:0000256" key="1">
    <source>
        <dbReference type="ARBA" id="ARBA00009437"/>
    </source>
</evidence>
<dbReference type="CDD" id="cd08414">
    <property type="entry name" value="PBP2_LTTR_aromatics_like"/>
    <property type="match status" value="1"/>
</dbReference>
<organism evidence="6 7">
    <name type="scientific">Kosakonia oryziphila</name>
    <dbReference type="NCBI Taxonomy" id="1005667"/>
    <lineage>
        <taxon>Bacteria</taxon>
        <taxon>Pseudomonadati</taxon>
        <taxon>Pseudomonadota</taxon>
        <taxon>Gammaproteobacteria</taxon>
        <taxon>Enterobacterales</taxon>
        <taxon>Enterobacteriaceae</taxon>
        <taxon>Kosakonia</taxon>
    </lineage>
</organism>
<dbReference type="PRINTS" id="PR00039">
    <property type="entry name" value="HTHLYSR"/>
</dbReference>
<comment type="similarity">
    <text evidence="1">Belongs to the LysR transcriptional regulatory family.</text>
</comment>
<evidence type="ECO:0000313" key="6">
    <source>
        <dbReference type="EMBL" id="SCC08700.1"/>
    </source>
</evidence>